<feature type="compositionally biased region" description="Polar residues" evidence="1">
    <location>
        <begin position="11"/>
        <end position="32"/>
    </location>
</feature>
<accession>W7YP95</accession>
<dbReference type="STRING" id="1236976.JCM16418_465"/>
<keyword evidence="3" id="KW-1185">Reference proteome</keyword>
<reference evidence="2 3" key="1">
    <citation type="journal article" date="2014" name="Genome Announc.">
        <title>Draft Genome Sequence of Paenibacillus pini JCM 16418T, Isolated from the Rhizosphere of Pine Tree.</title>
        <authorList>
            <person name="Yuki M."/>
            <person name="Oshima K."/>
            <person name="Suda W."/>
            <person name="Oshida Y."/>
            <person name="Kitamura K."/>
            <person name="Iida Y."/>
            <person name="Hattori M."/>
            <person name="Ohkuma M."/>
        </authorList>
    </citation>
    <scope>NUCLEOTIDE SEQUENCE [LARGE SCALE GENOMIC DNA]</scope>
    <source>
        <strain evidence="2 3">JCM 16418</strain>
    </source>
</reference>
<dbReference type="EMBL" id="BAVZ01000001">
    <property type="protein sequence ID" value="GAF06506.1"/>
    <property type="molecule type" value="Genomic_DNA"/>
</dbReference>
<evidence type="ECO:0000313" key="2">
    <source>
        <dbReference type="EMBL" id="GAF06506.1"/>
    </source>
</evidence>
<dbReference type="Proteomes" id="UP000019364">
    <property type="component" value="Unassembled WGS sequence"/>
</dbReference>
<sequence length="53" mass="5927">MSKDDQMKPSEANTLSTPSAPSTKLSPKGRQTQRLDKVLTHLGYGSRSILRRR</sequence>
<dbReference type="AlphaFoldDB" id="W7YP95"/>
<protein>
    <submittedName>
        <fullName evidence="2">Uncharacterized protein</fullName>
    </submittedName>
</protein>
<organism evidence="2 3">
    <name type="scientific">Paenibacillus pini JCM 16418</name>
    <dbReference type="NCBI Taxonomy" id="1236976"/>
    <lineage>
        <taxon>Bacteria</taxon>
        <taxon>Bacillati</taxon>
        <taxon>Bacillota</taxon>
        <taxon>Bacilli</taxon>
        <taxon>Bacillales</taxon>
        <taxon>Paenibacillaceae</taxon>
        <taxon>Paenibacillus</taxon>
    </lineage>
</organism>
<proteinExistence type="predicted"/>
<gene>
    <name evidence="2" type="ORF">JCM16418_465</name>
</gene>
<name>W7YP95_9BACL</name>
<evidence type="ECO:0000256" key="1">
    <source>
        <dbReference type="SAM" id="MobiDB-lite"/>
    </source>
</evidence>
<feature type="region of interest" description="Disordered" evidence="1">
    <location>
        <begin position="1"/>
        <end position="53"/>
    </location>
</feature>
<evidence type="ECO:0000313" key="3">
    <source>
        <dbReference type="Proteomes" id="UP000019364"/>
    </source>
</evidence>
<comment type="caution">
    <text evidence="2">The sequence shown here is derived from an EMBL/GenBank/DDBJ whole genome shotgun (WGS) entry which is preliminary data.</text>
</comment>